<keyword evidence="1" id="KW-0030">Aminoacyl-tRNA synthetase</keyword>
<name>A0A4Q7P3C7_9FIRM</name>
<evidence type="ECO:0000313" key="1">
    <source>
        <dbReference type="EMBL" id="RZS94147.1"/>
    </source>
</evidence>
<sequence length="83" mass="9383">MEEIIFESGSVPVVVAARVYGKDASWVRAGIISGWLPIGKATRNGKLVTNIEEMNSKYGRINFYISPKLLYEETGYLWKGEKR</sequence>
<dbReference type="AlphaFoldDB" id="A0A4Q7P3C7"/>
<dbReference type="GO" id="GO:0004812">
    <property type="term" value="F:aminoacyl-tRNA ligase activity"/>
    <property type="evidence" value="ECO:0007669"/>
    <property type="project" value="UniProtKB-KW"/>
</dbReference>
<evidence type="ECO:0000313" key="2">
    <source>
        <dbReference type="Proteomes" id="UP000292927"/>
    </source>
</evidence>
<comment type="caution">
    <text evidence="1">The sequence shown here is derived from an EMBL/GenBank/DDBJ whole genome shotgun (WGS) entry which is preliminary data.</text>
</comment>
<dbReference type="Proteomes" id="UP000292927">
    <property type="component" value="Unassembled WGS sequence"/>
</dbReference>
<dbReference type="OrthoDB" id="1646065at2"/>
<dbReference type="EMBL" id="SGXF01000005">
    <property type="protein sequence ID" value="RZS94147.1"/>
    <property type="molecule type" value="Genomic_DNA"/>
</dbReference>
<gene>
    <name evidence="1" type="ORF">EV209_2515</name>
</gene>
<keyword evidence="1" id="KW-0436">Ligase</keyword>
<keyword evidence="2" id="KW-1185">Reference proteome</keyword>
<proteinExistence type="predicted"/>
<dbReference type="RefSeq" id="WP_130435779.1">
    <property type="nucleotide sequence ID" value="NZ_SGXF01000005.1"/>
</dbReference>
<organism evidence="1 2">
    <name type="scientific">Cuneatibacter caecimuris</name>
    <dbReference type="NCBI Taxonomy" id="1796618"/>
    <lineage>
        <taxon>Bacteria</taxon>
        <taxon>Bacillati</taxon>
        <taxon>Bacillota</taxon>
        <taxon>Clostridia</taxon>
        <taxon>Lachnospirales</taxon>
        <taxon>Lachnospiraceae</taxon>
        <taxon>Cuneatibacter</taxon>
    </lineage>
</organism>
<protein>
    <submittedName>
        <fullName evidence="1">Prolyl-tRNA synthetase</fullName>
    </submittedName>
</protein>
<reference evidence="1 2" key="1">
    <citation type="submission" date="2019-02" db="EMBL/GenBank/DDBJ databases">
        <title>Genomic Encyclopedia of Type Strains, Phase IV (KMG-IV): sequencing the most valuable type-strain genomes for metagenomic binning, comparative biology and taxonomic classification.</title>
        <authorList>
            <person name="Goeker M."/>
        </authorList>
    </citation>
    <scope>NUCLEOTIDE SEQUENCE [LARGE SCALE GENOMIC DNA]</scope>
    <source>
        <strain evidence="1 2">DSM 29486</strain>
    </source>
</reference>
<accession>A0A4Q7P3C7</accession>